<keyword evidence="5" id="KW-0732">Signal</keyword>
<evidence type="ECO:0000259" key="6">
    <source>
        <dbReference type="PROSITE" id="PS00497"/>
    </source>
</evidence>
<organism evidence="8 9">
    <name type="scientific">Phialemonium thermophilum</name>
    <dbReference type="NCBI Taxonomy" id="223376"/>
    <lineage>
        <taxon>Eukaryota</taxon>
        <taxon>Fungi</taxon>
        <taxon>Dikarya</taxon>
        <taxon>Ascomycota</taxon>
        <taxon>Pezizomycotina</taxon>
        <taxon>Sordariomycetes</taxon>
        <taxon>Sordariomycetidae</taxon>
        <taxon>Cephalothecales</taxon>
        <taxon>Cephalothecaceae</taxon>
        <taxon>Phialemonium</taxon>
    </lineage>
</organism>
<keyword evidence="3" id="KW-0560">Oxidoreductase</keyword>
<dbReference type="InterPro" id="IPR041640">
    <property type="entry name" value="Tyrosinase_C"/>
</dbReference>
<comment type="cofactor">
    <cofactor evidence="1">
        <name>Cu(2+)</name>
        <dbReference type="ChEBI" id="CHEBI:29036"/>
    </cofactor>
</comment>
<dbReference type="Proteomes" id="UP001586593">
    <property type="component" value="Unassembled WGS sequence"/>
</dbReference>
<feature type="signal peptide" evidence="5">
    <location>
        <begin position="1"/>
        <end position="21"/>
    </location>
</feature>
<dbReference type="Gene3D" id="1.10.1280.10">
    <property type="entry name" value="Di-copper center containing domain from catechol oxidase"/>
    <property type="match status" value="1"/>
</dbReference>
<name>A0ABR3Y8K5_9PEZI</name>
<dbReference type="InterPro" id="IPR002227">
    <property type="entry name" value="Tyrosinase_Cu-bd"/>
</dbReference>
<evidence type="ECO:0000313" key="9">
    <source>
        <dbReference type="Proteomes" id="UP001586593"/>
    </source>
</evidence>
<protein>
    <recommendedName>
        <fullName evidence="6 7">Tyrosinase copper-binding domain-containing protein</fullName>
    </recommendedName>
</protein>
<sequence length="654" mass="72229">MALSVLPFLVIHLLLACSVKGQERYPSYNFGSDVAGNILAQEKVMAPFVLGSLGLVNGSLPARQEIRELQKNPDQWTLYILGLDVLQFINQSNPLSWYGISGIHGLPYESWGGVEAVPGSENIGYCTHTSTLFPVWHRPYVALFENILYNLIQRIVQFWPEGEVRQRYQTAANTFRIPYWDWAAHPPAGEPVLPSSISGSSFVDIDGPSGVQRIANPLFTYQFKPLEPSAFVVAPWDEWEFTVRAPTTANALARSNNTDVSAAIDRIFPSFQQRLYNLFSNYHNYTIFSHDAVTDDSDSSFDSVESLHDSVHTYAGGFRGHMAFVPYSAFDPVFFLHHANVDRILALWQVLNPDSWVTPVRSTARSYTISVGQVLDESTPLTPFFSNKDGMFWDSSGVRDPLVFGYTYAEIDGASLKGGPMDSAVRSRVVSTINRLYSSFSPASFRRSLEERGIAGGDFGGLHSHWFHGAGDAAALRRFVKSIVTRKVYMEWIANIRVNKTALDGPFTIFFFVGSQPSNPNLWSTAPNLVGTMSIFTSPGQFGMADMQQRSTGTVPLTAGLVERAAAGEIASLEPDVVLPYLRENLRFTVLNANGTAFDPKGVDGLHVVLGYRRKAPSQKEAKKKTLFPVYKATFPRCASSSTTNSSVRGASAS</sequence>
<dbReference type="Gene3D" id="2.60.310.20">
    <property type="match status" value="1"/>
</dbReference>
<dbReference type="PANTHER" id="PTHR11474:SF32">
    <property type="entry name" value="TYROSINASE"/>
    <property type="match status" value="1"/>
</dbReference>
<evidence type="ECO:0000313" key="8">
    <source>
        <dbReference type="EMBL" id="KAL1884276.1"/>
    </source>
</evidence>
<dbReference type="PRINTS" id="PR00092">
    <property type="entry name" value="TYROSINASE"/>
</dbReference>
<dbReference type="Pfam" id="PF18132">
    <property type="entry name" value="Tyrosinase_C"/>
    <property type="match status" value="1"/>
</dbReference>
<evidence type="ECO:0000256" key="4">
    <source>
        <dbReference type="ARBA" id="ARBA00023033"/>
    </source>
</evidence>
<keyword evidence="9" id="KW-1185">Reference proteome</keyword>
<dbReference type="SUPFAM" id="SSF48056">
    <property type="entry name" value="Di-copper centre-containing domain"/>
    <property type="match status" value="1"/>
</dbReference>
<dbReference type="PROSITE" id="PS00498">
    <property type="entry name" value="TYROSINASE_2"/>
    <property type="match status" value="1"/>
</dbReference>
<dbReference type="InterPro" id="IPR008922">
    <property type="entry name" value="Di-copper_centre_dom_sf"/>
</dbReference>
<keyword evidence="4" id="KW-0503">Monooxygenase</keyword>
<dbReference type="InterPro" id="IPR050316">
    <property type="entry name" value="Tyrosinase/Hemocyanin"/>
</dbReference>
<reference evidence="8 9" key="1">
    <citation type="journal article" date="2024" name="Commun. Biol.">
        <title>Comparative genomic analysis of thermophilic fungi reveals convergent evolutionary adaptations and gene losses.</title>
        <authorList>
            <person name="Steindorff A.S."/>
            <person name="Aguilar-Pontes M.V."/>
            <person name="Robinson A.J."/>
            <person name="Andreopoulos B."/>
            <person name="LaButti K."/>
            <person name="Kuo A."/>
            <person name="Mondo S."/>
            <person name="Riley R."/>
            <person name="Otillar R."/>
            <person name="Haridas S."/>
            <person name="Lipzen A."/>
            <person name="Grimwood J."/>
            <person name="Schmutz J."/>
            <person name="Clum A."/>
            <person name="Reid I.D."/>
            <person name="Moisan M.C."/>
            <person name="Butler G."/>
            <person name="Nguyen T.T.M."/>
            <person name="Dewar K."/>
            <person name="Conant G."/>
            <person name="Drula E."/>
            <person name="Henrissat B."/>
            <person name="Hansel C."/>
            <person name="Singer S."/>
            <person name="Hutchinson M.I."/>
            <person name="de Vries R.P."/>
            <person name="Natvig D.O."/>
            <person name="Powell A.J."/>
            <person name="Tsang A."/>
            <person name="Grigoriev I.V."/>
        </authorList>
    </citation>
    <scope>NUCLEOTIDE SEQUENCE [LARGE SCALE GENOMIC DNA]</scope>
    <source>
        <strain evidence="8 9">ATCC 24622</strain>
    </source>
</reference>
<evidence type="ECO:0000256" key="3">
    <source>
        <dbReference type="ARBA" id="ARBA00023002"/>
    </source>
</evidence>
<keyword evidence="2" id="KW-0479">Metal-binding</keyword>
<gene>
    <name evidence="8" type="ORF">VTK73DRAFT_3260</name>
</gene>
<evidence type="ECO:0000256" key="1">
    <source>
        <dbReference type="ARBA" id="ARBA00001973"/>
    </source>
</evidence>
<dbReference type="Pfam" id="PF00264">
    <property type="entry name" value="Tyrosinase"/>
    <property type="match status" value="1"/>
</dbReference>
<dbReference type="PANTHER" id="PTHR11474">
    <property type="entry name" value="TYROSINASE FAMILY MEMBER"/>
    <property type="match status" value="1"/>
</dbReference>
<accession>A0ABR3Y8K5</accession>
<dbReference type="EMBL" id="JAZHXJ010000002">
    <property type="protein sequence ID" value="KAL1884276.1"/>
    <property type="molecule type" value="Genomic_DNA"/>
</dbReference>
<evidence type="ECO:0000256" key="5">
    <source>
        <dbReference type="SAM" id="SignalP"/>
    </source>
</evidence>
<comment type="caution">
    <text evidence="8">The sequence shown here is derived from an EMBL/GenBank/DDBJ whole genome shotgun (WGS) entry which is preliminary data.</text>
</comment>
<feature type="domain" description="Tyrosinase copper-binding" evidence="7">
    <location>
        <begin position="331"/>
        <end position="342"/>
    </location>
</feature>
<feature type="chain" id="PRO_5045359609" description="Tyrosinase copper-binding domain-containing protein" evidence="5">
    <location>
        <begin position="22"/>
        <end position="654"/>
    </location>
</feature>
<evidence type="ECO:0000256" key="2">
    <source>
        <dbReference type="ARBA" id="ARBA00022723"/>
    </source>
</evidence>
<evidence type="ECO:0000259" key="7">
    <source>
        <dbReference type="PROSITE" id="PS00498"/>
    </source>
</evidence>
<proteinExistence type="predicted"/>
<feature type="domain" description="Tyrosinase copper-binding" evidence="6">
    <location>
        <begin position="128"/>
        <end position="145"/>
    </location>
</feature>
<dbReference type="PROSITE" id="PS00497">
    <property type="entry name" value="TYROSINASE_1"/>
    <property type="match status" value="1"/>
</dbReference>